<proteinExistence type="inferred from homology"/>
<feature type="binding site" evidence="7">
    <location>
        <begin position="468"/>
        <end position="469"/>
    </location>
    <ligand>
        <name>L-glutamate</name>
        <dbReference type="ChEBI" id="CHEBI:29985"/>
    </ligand>
</feature>
<dbReference type="UniPathway" id="UPA00204"/>
<dbReference type="GO" id="GO:0036374">
    <property type="term" value="F:glutathione hydrolase activity"/>
    <property type="evidence" value="ECO:0007669"/>
    <property type="project" value="UniProtKB-UniRule"/>
</dbReference>
<accession>A0A137PGU1</accession>
<dbReference type="NCBIfam" id="TIGR00066">
    <property type="entry name" value="g_glut_trans"/>
    <property type="match status" value="1"/>
</dbReference>
<feature type="active site" description="Nucleophile" evidence="6">
    <location>
        <position position="398"/>
    </location>
</feature>
<dbReference type="STRING" id="796925.A0A137PGU1"/>
<keyword evidence="8" id="KW-0808">Transferase</keyword>
<dbReference type="EC" id="2.3.2.2" evidence="8"/>
<dbReference type="PANTHER" id="PTHR11686">
    <property type="entry name" value="GAMMA GLUTAMYL TRANSPEPTIDASE"/>
    <property type="match status" value="1"/>
</dbReference>
<dbReference type="Proteomes" id="UP000070444">
    <property type="component" value="Unassembled WGS sequence"/>
</dbReference>
<feature type="binding site" evidence="7">
    <location>
        <position position="490"/>
    </location>
    <ligand>
        <name>L-glutamate</name>
        <dbReference type="ChEBI" id="CHEBI:29985"/>
    </ligand>
</feature>
<gene>
    <name evidence="10" type="ORF">CONCODRAFT_67673</name>
</gene>
<protein>
    <recommendedName>
        <fullName evidence="8">Glutathione hydrolase</fullName>
        <ecNumber evidence="8">2.3.2.2</ecNumber>
        <ecNumber evidence="8">3.4.19.13</ecNumber>
    </recommendedName>
    <alternativeName>
        <fullName evidence="8">Gamma-glutamyltransferase</fullName>
    </alternativeName>
    <alternativeName>
        <fullName evidence="8">Gamma-glutamyltranspeptidase</fullName>
    </alternativeName>
</protein>
<dbReference type="InterPro" id="IPR043138">
    <property type="entry name" value="GGT_lsub"/>
</dbReference>
<evidence type="ECO:0000256" key="7">
    <source>
        <dbReference type="PIRSR" id="PIRSR600101-2"/>
    </source>
</evidence>
<evidence type="ECO:0000256" key="4">
    <source>
        <dbReference type="ARBA" id="ARBA00009381"/>
    </source>
</evidence>
<evidence type="ECO:0000256" key="9">
    <source>
        <dbReference type="SAM" id="SignalP"/>
    </source>
</evidence>
<evidence type="ECO:0000313" key="11">
    <source>
        <dbReference type="Proteomes" id="UP000070444"/>
    </source>
</evidence>
<dbReference type="InterPro" id="IPR000101">
    <property type="entry name" value="GGT_peptidase"/>
</dbReference>
<feature type="signal peptide" evidence="9">
    <location>
        <begin position="1"/>
        <end position="26"/>
    </location>
</feature>
<evidence type="ECO:0000313" key="10">
    <source>
        <dbReference type="EMBL" id="KXN74217.1"/>
    </source>
</evidence>
<feature type="binding site" evidence="7">
    <location>
        <position position="127"/>
    </location>
    <ligand>
        <name>L-glutamate</name>
        <dbReference type="ChEBI" id="CHEBI:29985"/>
    </ligand>
</feature>
<dbReference type="SUPFAM" id="SSF56235">
    <property type="entry name" value="N-terminal nucleophile aminohydrolases (Ntn hydrolases)"/>
    <property type="match status" value="1"/>
</dbReference>
<comment type="pathway">
    <text evidence="3 8">Sulfur metabolism; glutathione metabolism.</text>
</comment>
<keyword evidence="8" id="KW-0012">Acyltransferase</keyword>
<dbReference type="InterPro" id="IPR043137">
    <property type="entry name" value="GGT_ssub_C"/>
</dbReference>
<dbReference type="GO" id="GO:0103068">
    <property type="term" value="F:leukotriene C4 gamma-glutamyl transferase activity"/>
    <property type="evidence" value="ECO:0007669"/>
    <property type="project" value="UniProtKB-EC"/>
</dbReference>
<feature type="chain" id="PRO_5007294775" description="Glutathione hydrolase" evidence="9">
    <location>
        <begin position="27"/>
        <end position="587"/>
    </location>
</feature>
<dbReference type="EMBL" id="KQ964426">
    <property type="protein sequence ID" value="KXN74217.1"/>
    <property type="molecule type" value="Genomic_DNA"/>
</dbReference>
<reference evidence="10 11" key="1">
    <citation type="journal article" date="2015" name="Genome Biol. Evol.">
        <title>Phylogenomic analyses indicate that early fungi evolved digesting cell walls of algal ancestors of land plants.</title>
        <authorList>
            <person name="Chang Y."/>
            <person name="Wang S."/>
            <person name="Sekimoto S."/>
            <person name="Aerts A.L."/>
            <person name="Choi C."/>
            <person name="Clum A."/>
            <person name="LaButti K.M."/>
            <person name="Lindquist E.A."/>
            <person name="Yee Ngan C."/>
            <person name="Ohm R.A."/>
            <person name="Salamov A.A."/>
            <person name="Grigoriev I.V."/>
            <person name="Spatafora J.W."/>
            <person name="Berbee M.L."/>
        </authorList>
    </citation>
    <scope>NUCLEOTIDE SEQUENCE [LARGE SCALE GENOMIC DNA]</scope>
    <source>
        <strain evidence="10 11">NRRL 28638</strain>
    </source>
</reference>
<dbReference type="PRINTS" id="PR01210">
    <property type="entry name" value="GGTRANSPTASE"/>
</dbReference>
<comment type="catalytic activity">
    <reaction evidence="2 8">
        <text>glutathione + H2O = L-cysteinylglycine + L-glutamate</text>
        <dbReference type="Rhea" id="RHEA:28807"/>
        <dbReference type="ChEBI" id="CHEBI:15377"/>
        <dbReference type="ChEBI" id="CHEBI:29985"/>
        <dbReference type="ChEBI" id="CHEBI:57925"/>
        <dbReference type="ChEBI" id="CHEBI:61694"/>
        <dbReference type="EC" id="3.4.19.13"/>
    </reaction>
</comment>
<comment type="catalytic activity">
    <reaction evidence="1 8">
        <text>an S-substituted glutathione + H2O = an S-substituted L-cysteinylglycine + L-glutamate</text>
        <dbReference type="Rhea" id="RHEA:59468"/>
        <dbReference type="ChEBI" id="CHEBI:15377"/>
        <dbReference type="ChEBI" id="CHEBI:29985"/>
        <dbReference type="ChEBI" id="CHEBI:90779"/>
        <dbReference type="ChEBI" id="CHEBI:143103"/>
        <dbReference type="EC" id="3.4.19.13"/>
    </reaction>
</comment>
<evidence type="ECO:0000256" key="2">
    <source>
        <dbReference type="ARBA" id="ARBA00001089"/>
    </source>
</evidence>
<comment type="catalytic activity">
    <reaction evidence="5 8">
        <text>an N-terminal (5-L-glutamyl)-[peptide] + an alpha-amino acid = 5-L-glutamyl amino acid + an N-terminal L-alpha-aminoacyl-[peptide]</text>
        <dbReference type="Rhea" id="RHEA:23904"/>
        <dbReference type="Rhea" id="RHEA-COMP:9780"/>
        <dbReference type="Rhea" id="RHEA-COMP:9795"/>
        <dbReference type="ChEBI" id="CHEBI:77644"/>
        <dbReference type="ChEBI" id="CHEBI:78597"/>
        <dbReference type="ChEBI" id="CHEBI:78599"/>
        <dbReference type="ChEBI" id="CHEBI:78608"/>
        <dbReference type="EC" id="2.3.2.2"/>
    </reaction>
</comment>
<keyword evidence="9" id="KW-0732">Signal</keyword>
<feature type="binding site" evidence="7">
    <location>
        <position position="440"/>
    </location>
    <ligand>
        <name>L-glutamate</name>
        <dbReference type="ChEBI" id="CHEBI:29985"/>
    </ligand>
</feature>
<dbReference type="OrthoDB" id="1081007at2759"/>
<dbReference type="OMA" id="GFMLVHL"/>
<dbReference type="GO" id="GO:0006751">
    <property type="term" value="P:glutathione catabolic process"/>
    <property type="evidence" value="ECO:0007669"/>
    <property type="project" value="UniProtKB-UniRule"/>
</dbReference>
<dbReference type="FunFam" id="3.60.20.40:FF:000001">
    <property type="entry name" value="Gamma-glutamyltranspeptidase 1"/>
    <property type="match status" value="1"/>
</dbReference>
<feature type="binding site" evidence="7">
    <location>
        <begin position="416"/>
        <end position="418"/>
    </location>
    <ligand>
        <name>L-glutamate</name>
        <dbReference type="ChEBI" id="CHEBI:29985"/>
    </ligand>
</feature>
<evidence type="ECO:0000256" key="3">
    <source>
        <dbReference type="ARBA" id="ARBA00005115"/>
    </source>
</evidence>
<dbReference type="EC" id="3.4.19.13" evidence="8"/>
<dbReference type="InterPro" id="IPR029055">
    <property type="entry name" value="Ntn_hydrolases_N"/>
</dbReference>
<dbReference type="GO" id="GO:0005886">
    <property type="term" value="C:plasma membrane"/>
    <property type="evidence" value="ECO:0007669"/>
    <property type="project" value="TreeGrafter"/>
</dbReference>
<keyword evidence="8" id="KW-0378">Hydrolase</keyword>
<comment type="similarity">
    <text evidence="4">Belongs to the gamma-glutamyltransferase family.</text>
</comment>
<dbReference type="Gene3D" id="1.10.246.130">
    <property type="match status" value="1"/>
</dbReference>
<keyword evidence="11" id="KW-1185">Reference proteome</keyword>
<dbReference type="Pfam" id="PF01019">
    <property type="entry name" value="G_glu_transpept"/>
    <property type="match status" value="1"/>
</dbReference>
<comment type="function">
    <text evidence="8">Cleaves the gamma-glutamyl peptide bond of glutathione and glutathione conjugates.</text>
</comment>
<dbReference type="Gene3D" id="3.60.20.40">
    <property type="match status" value="1"/>
</dbReference>
<evidence type="ECO:0000256" key="1">
    <source>
        <dbReference type="ARBA" id="ARBA00001049"/>
    </source>
</evidence>
<evidence type="ECO:0000256" key="8">
    <source>
        <dbReference type="RuleBase" id="RU368068"/>
    </source>
</evidence>
<sequence length="587" mass="63427">MIQKFMNSGNLVKYVIISIALASVSGFEIDSEGSESYGHQDINVGNTEAPKFSATVVTGKSAGVATELEECSKIGVEILKKGGSAVDSVIASALCVGTINSFAAGIGGGGFCTIRSPDGKVEFIDFRESAPSCSNETMYKSDLDKSKYGGLAVGVPGEIRGFEFLHSKHGKLNWEELFLPSINLSNEGFKVGPILHLRLDSSKEWILKDKQFKETYAPNGSLFKQGDLMRRPRFAATLTKIAKEGANAFYDGDIAKDIVETIQNNGGIMTREDLKNYKAIPREPVISSVLNSTIITGSAPASGAILVSALKLLESVIKSCGKGSASDLYHKYAEVLKFGFASRTRLGDPNFNKSIAEYSKEIITDKYINSLVPQVDLEKTHDPLYYKPYFGTQESHGTTHISAIDSSGFSVTLTSTINLTFGSRVMTPKYGIILNDQMNDFSTPGTANLTNLAPSPYNYVAPNKRPLSSAVPTIIVKPNGEITVIGGSGGAKILSGVFQVLVESEINSKDLKASLDSPRLHHQLIPNELSYEESFDASILKDLRNKGHNTTAWGDSHRSIIQIVRKRSDGCIEALSDNRKSGLADAY</sequence>
<dbReference type="PANTHER" id="PTHR11686:SF9">
    <property type="entry name" value="RE13973P"/>
    <property type="match status" value="1"/>
</dbReference>
<organism evidence="10 11">
    <name type="scientific">Conidiobolus coronatus (strain ATCC 28846 / CBS 209.66 / NRRL 28638)</name>
    <name type="common">Delacroixia coronata</name>
    <dbReference type="NCBI Taxonomy" id="796925"/>
    <lineage>
        <taxon>Eukaryota</taxon>
        <taxon>Fungi</taxon>
        <taxon>Fungi incertae sedis</taxon>
        <taxon>Zoopagomycota</taxon>
        <taxon>Entomophthoromycotina</taxon>
        <taxon>Entomophthoromycetes</taxon>
        <taxon>Entomophthorales</taxon>
        <taxon>Ancylistaceae</taxon>
        <taxon>Conidiobolus</taxon>
    </lineage>
</organism>
<dbReference type="AlphaFoldDB" id="A0A137PGU1"/>
<evidence type="ECO:0000256" key="6">
    <source>
        <dbReference type="PIRSR" id="PIRSR600101-1"/>
    </source>
</evidence>
<evidence type="ECO:0000256" key="5">
    <source>
        <dbReference type="ARBA" id="ARBA00047417"/>
    </source>
</evidence>
<name>A0A137PGU1_CONC2</name>